<dbReference type="GO" id="GO:0009279">
    <property type="term" value="C:cell outer membrane"/>
    <property type="evidence" value="ECO:0007669"/>
    <property type="project" value="UniProtKB-SubCell"/>
</dbReference>
<dbReference type="Pfam" id="PF02321">
    <property type="entry name" value="OEP"/>
    <property type="match status" value="2"/>
</dbReference>
<accession>A0A0C1L542</accession>
<dbReference type="GO" id="GO:0015288">
    <property type="term" value="F:porin activity"/>
    <property type="evidence" value="ECO:0007669"/>
    <property type="project" value="TreeGrafter"/>
</dbReference>
<keyword evidence="6" id="KW-0472">Membrane</keyword>
<evidence type="ECO:0000256" key="5">
    <source>
        <dbReference type="ARBA" id="ARBA00022692"/>
    </source>
</evidence>
<reference evidence="8 9" key="1">
    <citation type="submission" date="2014-11" db="EMBL/GenBank/DDBJ databases">
        <title>Genome sequence of Flavihumibacter solisilvae 3-3.</title>
        <authorList>
            <person name="Zhou G."/>
            <person name="Li M."/>
            <person name="Wang G."/>
        </authorList>
    </citation>
    <scope>NUCLEOTIDE SEQUENCE [LARGE SCALE GENOMIC DNA]</scope>
    <source>
        <strain evidence="8 9">3-3</strain>
    </source>
</reference>
<dbReference type="PANTHER" id="PTHR30026">
    <property type="entry name" value="OUTER MEMBRANE PROTEIN TOLC"/>
    <property type="match status" value="1"/>
</dbReference>
<organism evidence="8 9">
    <name type="scientific">Flavihumibacter solisilvae</name>
    <dbReference type="NCBI Taxonomy" id="1349421"/>
    <lineage>
        <taxon>Bacteria</taxon>
        <taxon>Pseudomonadati</taxon>
        <taxon>Bacteroidota</taxon>
        <taxon>Chitinophagia</taxon>
        <taxon>Chitinophagales</taxon>
        <taxon>Chitinophagaceae</taxon>
        <taxon>Flavihumibacter</taxon>
    </lineage>
</organism>
<comment type="similarity">
    <text evidence="2">Belongs to the outer membrane factor (OMF) (TC 1.B.17) family.</text>
</comment>
<evidence type="ECO:0000256" key="6">
    <source>
        <dbReference type="ARBA" id="ARBA00023136"/>
    </source>
</evidence>
<name>A0A0C1L542_9BACT</name>
<keyword evidence="5" id="KW-0812">Transmembrane</keyword>
<proteinExistence type="inferred from homology"/>
<comment type="caution">
    <text evidence="8">The sequence shown here is derived from an EMBL/GenBank/DDBJ whole genome shotgun (WGS) entry which is preliminary data.</text>
</comment>
<evidence type="ECO:0000256" key="4">
    <source>
        <dbReference type="ARBA" id="ARBA00022452"/>
    </source>
</evidence>
<dbReference type="InterPro" id="IPR051906">
    <property type="entry name" value="TolC-like"/>
</dbReference>
<dbReference type="InterPro" id="IPR003423">
    <property type="entry name" value="OMP_efflux"/>
</dbReference>
<dbReference type="Proteomes" id="UP000031408">
    <property type="component" value="Unassembled WGS sequence"/>
</dbReference>
<dbReference type="Gene3D" id="1.20.1600.10">
    <property type="entry name" value="Outer membrane efflux proteins (OEP)"/>
    <property type="match status" value="1"/>
</dbReference>
<keyword evidence="4" id="KW-1134">Transmembrane beta strand</keyword>
<keyword evidence="9" id="KW-1185">Reference proteome</keyword>
<evidence type="ECO:0000313" key="9">
    <source>
        <dbReference type="Proteomes" id="UP000031408"/>
    </source>
</evidence>
<evidence type="ECO:0000313" key="8">
    <source>
        <dbReference type="EMBL" id="KIC94676.1"/>
    </source>
</evidence>
<dbReference type="EMBL" id="JSVC01000011">
    <property type="protein sequence ID" value="KIC94676.1"/>
    <property type="molecule type" value="Genomic_DNA"/>
</dbReference>
<sequence>MQSQAQDLWDLRRCVEYALQNNISVRQADIQKKDADLVYNQSLKSRIPNADFNTNTGLQFGRSIDPTTNLFTNQQLLFQGFQFNTSVTIFNWNQVNHRIAASRLETQASAADVEKTKNDLALSVATAYLTALLSKVQIDIVNVQLKQSQNQLGDTRKRVSAGSLPELNAVDLEAQVARDSSTVIGAEAQYALNLIALKTLLNIDASQPFAIAVPPVELIPVEPIADLEPGFVYGMAVKNFPQQKANELRRQSLERAIKQVKAGLYPSLFAFGGLASNFANSNIKTTGAEFIGYRDPSPLNGVVNVDGTLIPVQAPDVKIIQKNIGLAEMWSGWGSQISNNFRQNVGLGINVPIFSGYQARTSYMRSKLNLKDANLIIEQANLNLKRDIYNAYTNAVSSLQKFNASKSTEAAAQRSFDFATRRYELGMLSTLELITSQTNLTRAKIDVANAQFDYVFRMKVLEFYKGQGIRL</sequence>
<evidence type="ECO:0000256" key="2">
    <source>
        <dbReference type="ARBA" id="ARBA00007613"/>
    </source>
</evidence>
<evidence type="ECO:0000256" key="1">
    <source>
        <dbReference type="ARBA" id="ARBA00004442"/>
    </source>
</evidence>
<dbReference type="GO" id="GO:1990281">
    <property type="term" value="C:efflux pump complex"/>
    <property type="evidence" value="ECO:0007669"/>
    <property type="project" value="TreeGrafter"/>
</dbReference>
<keyword evidence="7" id="KW-0998">Cell outer membrane</keyword>
<dbReference type="AlphaFoldDB" id="A0A0C1L542"/>
<evidence type="ECO:0000256" key="7">
    <source>
        <dbReference type="ARBA" id="ARBA00023237"/>
    </source>
</evidence>
<keyword evidence="3" id="KW-0813">Transport</keyword>
<gene>
    <name evidence="8" type="ORF">OI18_10780</name>
</gene>
<dbReference type="PANTHER" id="PTHR30026:SF20">
    <property type="entry name" value="OUTER MEMBRANE PROTEIN TOLC"/>
    <property type="match status" value="1"/>
</dbReference>
<dbReference type="SUPFAM" id="SSF56954">
    <property type="entry name" value="Outer membrane efflux proteins (OEP)"/>
    <property type="match status" value="1"/>
</dbReference>
<dbReference type="STRING" id="1349421.OI18_10780"/>
<dbReference type="GO" id="GO:0015562">
    <property type="term" value="F:efflux transmembrane transporter activity"/>
    <property type="evidence" value="ECO:0007669"/>
    <property type="project" value="InterPro"/>
</dbReference>
<protein>
    <recommendedName>
        <fullName evidence="10">Transporter</fullName>
    </recommendedName>
</protein>
<evidence type="ECO:0008006" key="10">
    <source>
        <dbReference type="Google" id="ProtNLM"/>
    </source>
</evidence>
<evidence type="ECO:0000256" key="3">
    <source>
        <dbReference type="ARBA" id="ARBA00022448"/>
    </source>
</evidence>
<comment type="subcellular location">
    <subcellularLocation>
        <location evidence="1">Cell outer membrane</location>
    </subcellularLocation>
</comment>